<reference evidence="1 2" key="1">
    <citation type="journal article" date="2014" name="Int. J. Syst. Evol. Microbiol.">
        <title>Nitrososphaera viennensis gen. nov., sp. nov., an aerobic and mesophilic, ammonia-oxidizing archaeon from soil and a member of the archaeal phylum Thaumarchaeota.</title>
        <authorList>
            <person name="Stieglmeier M."/>
            <person name="Klingl A."/>
            <person name="Alves R.J."/>
            <person name="Rittmann S.K."/>
            <person name="Melcher M."/>
            <person name="Leisch N."/>
            <person name="Schleper C."/>
        </authorList>
    </citation>
    <scope>NUCLEOTIDE SEQUENCE [LARGE SCALE GENOMIC DNA]</scope>
    <source>
        <strain evidence="1">EN76</strain>
    </source>
</reference>
<name>A0A060HLW6_9ARCH</name>
<protein>
    <submittedName>
        <fullName evidence="1">Uncharacterized protein</fullName>
    </submittedName>
</protein>
<evidence type="ECO:0000313" key="2">
    <source>
        <dbReference type="Proteomes" id="UP000027093"/>
    </source>
</evidence>
<dbReference type="EMBL" id="CP007536">
    <property type="protein sequence ID" value="AIC16200.1"/>
    <property type="molecule type" value="Genomic_DNA"/>
</dbReference>
<accession>A0A060HLW6</accession>
<evidence type="ECO:0000313" key="1">
    <source>
        <dbReference type="EMBL" id="AIC16200.1"/>
    </source>
</evidence>
<dbReference type="OrthoDB" id="13672at2157"/>
<dbReference type="KEGG" id="nvn:NVIE_019420"/>
<sequence>MSLVDSENNVSAKVLAEKDGSMYDRHKLIELGVAPGFLKFMDDEQARELLKGLLYLIIKKQDGYA</sequence>
<dbReference type="AlphaFoldDB" id="A0A060HLW6"/>
<proteinExistence type="predicted"/>
<organism evidence="1 2">
    <name type="scientific">Nitrososphaera viennensis EN76</name>
    <dbReference type="NCBI Taxonomy" id="926571"/>
    <lineage>
        <taxon>Archaea</taxon>
        <taxon>Nitrososphaerota</taxon>
        <taxon>Nitrososphaeria</taxon>
        <taxon>Nitrososphaerales</taxon>
        <taxon>Nitrososphaeraceae</taxon>
        <taxon>Nitrososphaera</taxon>
    </lineage>
</organism>
<dbReference type="Proteomes" id="UP000027093">
    <property type="component" value="Chromosome"/>
</dbReference>
<gene>
    <name evidence="1" type="ORF">NVIE_019420</name>
</gene>
<dbReference type="GeneID" id="74947190"/>
<dbReference type="HOGENOM" id="CLU_2930029_0_0_2"/>
<keyword evidence="2" id="KW-1185">Reference proteome</keyword>
<dbReference type="RefSeq" id="WP_075055022.1">
    <property type="nucleotide sequence ID" value="NZ_CP007536.1"/>
</dbReference>